<name>A0AAV4P3S6_CAEEX</name>
<protein>
    <submittedName>
        <fullName evidence="2">Uncharacterized protein</fullName>
    </submittedName>
</protein>
<proteinExistence type="predicted"/>
<keyword evidence="3" id="KW-1185">Reference proteome</keyword>
<accession>A0AAV4P3S6</accession>
<dbReference type="AlphaFoldDB" id="A0AAV4P3S6"/>
<feature type="compositionally biased region" description="Basic and acidic residues" evidence="1">
    <location>
        <begin position="96"/>
        <end position="107"/>
    </location>
</feature>
<sequence>MCSPTTSDPSPRSTMKASNKQTNYIITTPHPAIIKSWSLGGKPVLSYLATQRKEKRHLTIVPPLWIFSAEPVIPAGKASQHSLGLKVYIPSAWKSGRRERSRRSADRQKHRRRCFSQTRVFPGASGG</sequence>
<dbReference type="EMBL" id="BPLR01004045">
    <property type="protein sequence ID" value="GIX91666.1"/>
    <property type="molecule type" value="Genomic_DNA"/>
</dbReference>
<dbReference type="Proteomes" id="UP001054945">
    <property type="component" value="Unassembled WGS sequence"/>
</dbReference>
<organism evidence="2 3">
    <name type="scientific">Caerostris extrusa</name>
    <name type="common">Bark spider</name>
    <name type="synonym">Caerostris bankana</name>
    <dbReference type="NCBI Taxonomy" id="172846"/>
    <lineage>
        <taxon>Eukaryota</taxon>
        <taxon>Metazoa</taxon>
        <taxon>Ecdysozoa</taxon>
        <taxon>Arthropoda</taxon>
        <taxon>Chelicerata</taxon>
        <taxon>Arachnida</taxon>
        <taxon>Araneae</taxon>
        <taxon>Araneomorphae</taxon>
        <taxon>Entelegynae</taxon>
        <taxon>Araneoidea</taxon>
        <taxon>Araneidae</taxon>
        <taxon>Caerostris</taxon>
    </lineage>
</organism>
<evidence type="ECO:0000256" key="1">
    <source>
        <dbReference type="SAM" id="MobiDB-lite"/>
    </source>
</evidence>
<comment type="caution">
    <text evidence="2">The sequence shown here is derived from an EMBL/GenBank/DDBJ whole genome shotgun (WGS) entry which is preliminary data.</text>
</comment>
<evidence type="ECO:0000313" key="2">
    <source>
        <dbReference type="EMBL" id="GIX91666.1"/>
    </source>
</evidence>
<evidence type="ECO:0000313" key="3">
    <source>
        <dbReference type="Proteomes" id="UP001054945"/>
    </source>
</evidence>
<reference evidence="2 3" key="1">
    <citation type="submission" date="2021-06" db="EMBL/GenBank/DDBJ databases">
        <title>Caerostris extrusa draft genome.</title>
        <authorList>
            <person name="Kono N."/>
            <person name="Arakawa K."/>
        </authorList>
    </citation>
    <scope>NUCLEOTIDE SEQUENCE [LARGE SCALE GENOMIC DNA]</scope>
</reference>
<feature type="region of interest" description="Disordered" evidence="1">
    <location>
        <begin position="94"/>
        <end position="127"/>
    </location>
</feature>
<gene>
    <name evidence="2" type="ORF">CEXT_184701</name>
</gene>